<dbReference type="Pfam" id="PF05368">
    <property type="entry name" value="NmrA"/>
    <property type="match status" value="1"/>
</dbReference>
<dbReference type="PANTHER" id="PTHR43719:SF28">
    <property type="entry name" value="PEROXIDE STRESS-ACTIVATED HISTIDINE KINASE MAK1-RELATED"/>
    <property type="match status" value="1"/>
</dbReference>
<dbReference type="SUPFAM" id="SSF52172">
    <property type="entry name" value="CheY-like"/>
    <property type="match status" value="1"/>
</dbReference>
<evidence type="ECO:0000259" key="6">
    <source>
        <dbReference type="PROSITE" id="PS50109"/>
    </source>
</evidence>
<dbReference type="InterPro" id="IPR036890">
    <property type="entry name" value="HATPase_C_sf"/>
</dbReference>
<dbReference type="InterPro" id="IPR036291">
    <property type="entry name" value="NAD(P)-bd_dom_sf"/>
</dbReference>
<dbReference type="RefSeq" id="XP_056069258.1">
    <property type="nucleotide sequence ID" value="XM_056217702.1"/>
</dbReference>
<name>A0A9W8XH76_9PLEO</name>
<keyword evidence="1 4" id="KW-0597">Phosphoprotein</keyword>
<dbReference type="InterPro" id="IPR005467">
    <property type="entry name" value="His_kinase_dom"/>
</dbReference>
<proteinExistence type="predicted"/>
<dbReference type="GO" id="GO:0000155">
    <property type="term" value="F:phosphorelay sensor kinase activity"/>
    <property type="evidence" value="ECO:0007669"/>
    <property type="project" value="InterPro"/>
</dbReference>
<dbReference type="InterPro" id="IPR004358">
    <property type="entry name" value="Sig_transdc_His_kin-like_C"/>
</dbReference>
<dbReference type="Gene3D" id="3.30.565.10">
    <property type="entry name" value="Histidine kinase-like ATPase, C-terminal domain"/>
    <property type="match status" value="1"/>
</dbReference>
<dbReference type="GeneID" id="80912479"/>
<dbReference type="Pfam" id="PF00512">
    <property type="entry name" value="HisKA"/>
    <property type="match status" value="1"/>
</dbReference>
<dbReference type="Gene3D" id="3.40.50.720">
    <property type="entry name" value="NAD(P)-binding Rossmann-like Domain"/>
    <property type="match status" value="1"/>
</dbReference>
<keyword evidence="2" id="KW-0521">NADP</keyword>
<dbReference type="GO" id="GO:0016491">
    <property type="term" value="F:oxidoreductase activity"/>
    <property type="evidence" value="ECO:0007669"/>
    <property type="project" value="UniProtKB-KW"/>
</dbReference>
<accession>A0A9W8XH76</accession>
<dbReference type="InterPro" id="IPR036097">
    <property type="entry name" value="HisK_dim/P_sf"/>
</dbReference>
<dbReference type="InterPro" id="IPR050956">
    <property type="entry name" value="2C_system_His_kinase"/>
</dbReference>
<dbReference type="InterPro" id="IPR008030">
    <property type="entry name" value="NmrA-like"/>
</dbReference>
<organism evidence="8 9">
    <name type="scientific">Didymosphaeria variabile</name>
    <dbReference type="NCBI Taxonomy" id="1932322"/>
    <lineage>
        <taxon>Eukaryota</taxon>
        <taxon>Fungi</taxon>
        <taxon>Dikarya</taxon>
        <taxon>Ascomycota</taxon>
        <taxon>Pezizomycotina</taxon>
        <taxon>Dothideomycetes</taxon>
        <taxon>Pleosporomycetidae</taxon>
        <taxon>Pleosporales</taxon>
        <taxon>Massarineae</taxon>
        <taxon>Didymosphaeriaceae</taxon>
        <taxon>Didymosphaeria</taxon>
    </lineage>
</organism>
<dbReference type="PANTHER" id="PTHR43719">
    <property type="entry name" value="TWO-COMPONENT HISTIDINE KINASE"/>
    <property type="match status" value="1"/>
</dbReference>
<keyword evidence="3" id="KW-0560">Oxidoreductase</keyword>
<feature type="region of interest" description="Disordered" evidence="5">
    <location>
        <begin position="1229"/>
        <end position="1288"/>
    </location>
</feature>
<dbReference type="PRINTS" id="PR00344">
    <property type="entry name" value="BCTRLSENSOR"/>
</dbReference>
<dbReference type="PROSITE" id="PS50110">
    <property type="entry name" value="RESPONSE_REGULATORY"/>
    <property type="match status" value="1"/>
</dbReference>
<dbReference type="SUPFAM" id="SSF51735">
    <property type="entry name" value="NAD(P)-binding Rossmann-fold domains"/>
    <property type="match status" value="1"/>
</dbReference>
<dbReference type="SMART" id="SM00448">
    <property type="entry name" value="REC"/>
    <property type="match status" value="1"/>
</dbReference>
<evidence type="ECO:0000256" key="5">
    <source>
        <dbReference type="SAM" id="MobiDB-lite"/>
    </source>
</evidence>
<dbReference type="OrthoDB" id="3026777at2759"/>
<dbReference type="InterPro" id="IPR003661">
    <property type="entry name" value="HisK_dim/P_dom"/>
</dbReference>
<dbReference type="CDD" id="cd00082">
    <property type="entry name" value="HisKA"/>
    <property type="match status" value="1"/>
</dbReference>
<dbReference type="InterPro" id="IPR003594">
    <property type="entry name" value="HATPase_dom"/>
</dbReference>
<feature type="compositionally biased region" description="Polar residues" evidence="5">
    <location>
        <begin position="1259"/>
        <end position="1279"/>
    </location>
</feature>
<dbReference type="Pfam" id="PF00072">
    <property type="entry name" value="Response_reg"/>
    <property type="match status" value="1"/>
</dbReference>
<sequence length="1438" mass="157307">MSAPLRKIALLGASGHLGTHLLAALEADPSFDITVITRASSTFEFPIDVKVVRVSDDYPQQELVRAFKGHDAVILALNTGAEKYHNVMVDACIKAGVRRLIPSVFGGRHTPAVQSVFPVAKAKADILSYVEACAAQQGEWTYTALSTGPFHELCVGAGMYDIDAGSKTATLWDGGDARFSVSTYGTIAQAVLQILRMPGVTKNETVYVSSFETSQKELLGIYQDGTGGAEGWTVEYEDCEEGIKEAQDMYCTAEDGMTRMKAVGRLALLSTVMKGAGGDFEAEGLSWNGRLGLEGEDVVIVTRMVLGIMVQQELTEQQLAFIADRGRVWQVRRFCQVLPSVVEYERGDETAHGTYSGSEPNGALAALLRCVIYRLGADLAMVSLLDDHNQYFVSGASRHNIQDVKLTLDSTRWYGCESVAHHGGLCERTITQQDYPGNMAFYEELDMAHTERTQNLPFVKGDIANFRHYAGVPLNPYGGPNIGTVFFFSEKPSETSLSVGIRSYLAETATHITRHLEQAVEALEGKRALRFNRGVASLLTISSAHPNSGSQGSFLDTQCGRQHLVSNLYTDGALYVYNLAATLLCDIFEFDGVRIQEVGVARNIVNIDANWNGSKIIAQHLQPIAQKPGDLPEALVERLLELFPQGAVFHIAAESSEVIAATVVQDAAVLVNDVVFTELSKAFPNVEQMILMPLWEAHHERTVGAVLGFANRQSNVYLSTTDLSSMSAFCTTTMTQVRRLEVQAIDQIKSDFLGSVSHEMRTPLHGILSSLELLADTPYNEYQRDLLKMAQYSGSSLLETIDRVLYFSGVSSEVQLPAERSVKRSSGWLSQQQRIPPYQTAASPPEEETSGTIHICESYLRHAAHRLHLKRTVRPELFRPRRSVGSLESSSALLTESRSVPPHPVILFDTNATWTCRFTAVASFKTVYTNLLDNALKFGDPAGCVCVHLDIGEGLARLSFTDTGKGVASDFIRHVMLDPFSQEDPLNEGTGLGLANVKHAVAELGGRMLIDSNESWGSTFTVTFPSDRIAYDPSQETSDFTTTDFHFTAPELPKLDMSFSMPRRWETGDNVRDRRCADMVLDSLMRGVSRWFQTKATLWKPPSALPHLLFILLEDLDHALQTCGDAVNRAQVIVLCPDIEKTLSLQKTSLQNATAIVGPVTVSSLQNALARLFPGTVPPSETHASLDQTSRILKDGKNQAKTNGVTAWSTSTGVDDLLPRMLSNFQLRREDPESDGHASAQQRVISKAEPLAVPDEASSEASKTLQSDNIASTSQTQLVVSKRDKHTGSISRALPEPKMLLVDDNSINLKVLVMLAHKCSAIPSTSVGGGQEAIDAIEEALKNDCSTRQTYDLVFLDLSMPEISGFDVAKKIREMEACSKESPRTYICALTGLASANDRNKAFAAGVDGYLVKPAKLKDLQAVIGQWRDSLADQQQYG</sequence>
<keyword evidence="9" id="KW-1185">Reference proteome</keyword>
<protein>
    <submittedName>
        <fullName evidence="8">Uncharacterized protein</fullName>
    </submittedName>
</protein>
<dbReference type="PROSITE" id="PS50109">
    <property type="entry name" value="HIS_KIN"/>
    <property type="match status" value="1"/>
</dbReference>
<comment type="caution">
    <text evidence="8">The sequence shown here is derived from an EMBL/GenBank/DDBJ whole genome shotgun (WGS) entry which is preliminary data.</text>
</comment>
<dbReference type="SUPFAM" id="SSF55781">
    <property type="entry name" value="GAF domain-like"/>
    <property type="match status" value="1"/>
</dbReference>
<feature type="domain" description="Response regulatory" evidence="7">
    <location>
        <begin position="1298"/>
        <end position="1428"/>
    </location>
</feature>
<evidence type="ECO:0000259" key="7">
    <source>
        <dbReference type="PROSITE" id="PS50110"/>
    </source>
</evidence>
<dbReference type="Gene3D" id="1.10.287.130">
    <property type="match status" value="1"/>
</dbReference>
<feature type="modified residue" description="4-aspartylphosphate" evidence="4">
    <location>
        <position position="1357"/>
    </location>
</feature>
<dbReference type="InterPro" id="IPR045312">
    <property type="entry name" value="PCBER-like"/>
</dbReference>
<evidence type="ECO:0000256" key="4">
    <source>
        <dbReference type="PROSITE-ProRule" id="PRU00169"/>
    </source>
</evidence>
<evidence type="ECO:0000256" key="3">
    <source>
        <dbReference type="ARBA" id="ARBA00023002"/>
    </source>
</evidence>
<evidence type="ECO:0000313" key="9">
    <source>
        <dbReference type="Proteomes" id="UP001140513"/>
    </source>
</evidence>
<dbReference type="SMART" id="SM00388">
    <property type="entry name" value="HisKA"/>
    <property type="match status" value="1"/>
</dbReference>
<reference evidence="8" key="1">
    <citation type="submission" date="2022-10" db="EMBL/GenBank/DDBJ databases">
        <title>Tapping the CABI collections for fungal endophytes: first genome assemblies for Collariella, Neodidymelliopsis, Ascochyta clinopodiicola, Didymella pomorum, Didymosphaeria variabile, Neocosmospora piperis and Neocucurbitaria cava.</title>
        <authorList>
            <person name="Hill R."/>
        </authorList>
    </citation>
    <scope>NUCLEOTIDE SEQUENCE</scope>
    <source>
        <strain evidence="8">IMI 356815</strain>
    </source>
</reference>
<dbReference type="InterPro" id="IPR001789">
    <property type="entry name" value="Sig_transdc_resp-reg_receiver"/>
</dbReference>
<evidence type="ECO:0000256" key="1">
    <source>
        <dbReference type="ARBA" id="ARBA00022553"/>
    </source>
</evidence>
<evidence type="ECO:0000313" key="8">
    <source>
        <dbReference type="EMBL" id="KAJ4350328.1"/>
    </source>
</evidence>
<dbReference type="InterPro" id="IPR011006">
    <property type="entry name" value="CheY-like_superfamily"/>
</dbReference>
<dbReference type="SUPFAM" id="SSF55874">
    <property type="entry name" value="ATPase domain of HSP90 chaperone/DNA topoisomerase II/histidine kinase"/>
    <property type="match status" value="1"/>
</dbReference>
<gene>
    <name evidence="8" type="ORF">N0V89_008949</name>
</gene>
<feature type="domain" description="Histidine kinase" evidence="6">
    <location>
        <begin position="755"/>
        <end position="1028"/>
    </location>
</feature>
<dbReference type="Pfam" id="PF02518">
    <property type="entry name" value="HATPase_c"/>
    <property type="match status" value="1"/>
</dbReference>
<dbReference type="EMBL" id="JAPEUX010000006">
    <property type="protein sequence ID" value="KAJ4350328.1"/>
    <property type="molecule type" value="Genomic_DNA"/>
</dbReference>
<dbReference type="SUPFAM" id="SSF47384">
    <property type="entry name" value="Homodimeric domain of signal transducing histidine kinase"/>
    <property type="match status" value="1"/>
</dbReference>
<dbReference type="Proteomes" id="UP001140513">
    <property type="component" value="Unassembled WGS sequence"/>
</dbReference>
<evidence type="ECO:0000256" key="2">
    <source>
        <dbReference type="ARBA" id="ARBA00022857"/>
    </source>
</evidence>
<dbReference type="CDD" id="cd05259">
    <property type="entry name" value="PCBER_SDR_a"/>
    <property type="match status" value="1"/>
</dbReference>
<dbReference type="Gene3D" id="3.40.50.2300">
    <property type="match status" value="1"/>
</dbReference>
<dbReference type="CDD" id="cd17546">
    <property type="entry name" value="REC_hyHK_CKI1_RcsC-like"/>
    <property type="match status" value="1"/>
</dbReference>
<dbReference type="SMART" id="SM00387">
    <property type="entry name" value="HATPase_c"/>
    <property type="match status" value="1"/>
</dbReference>